<dbReference type="Gene3D" id="1.10.10.60">
    <property type="entry name" value="Homeodomain-like"/>
    <property type="match status" value="1"/>
</dbReference>
<dbReference type="InterPro" id="IPR009057">
    <property type="entry name" value="Homeodomain-like_sf"/>
</dbReference>
<feature type="domain" description="Transcription regulator QacR C-terminal" evidence="1">
    <location>
        <begin position="84"/>
        <end position="186"/>
    </location>
</feature>
<sequence>MHQPLTPRQRELFNAILNDFLAEGFESFTIEGATRRYHCSKSTIYALGNTRDAIVRRVLVSFFKEVARRTSPPEGKVSSYSRALEDYFQSITSALTPASTAFMRDLATEDVAQEIYAVNTAAAVHNIATFLERGVQAGEFRAESTAFVSQLIHRTMTDIQQGHYAHTLPAGQAYHALGQLVLQGISKNSIKS</sequence>
<keyword evidence="3" id="KW-1185">Reference proteome</keyword>
<dbReference type="AlphaFoldDB" id="A0A7T0KGQ4"/>
<evidence type="ECO:0000313" key="3">
    <source>
        <dbReference type="Proteomes" id="UP000594681"/>
    </source>
</evidence>
<dbReference type="GO" id="GO:0045892">
    <property type="term" value="P:negative regulation of DNA-templated transcription"/>
    <property type="evidence" value="ECO:0007669"/>
    <property type="project" value="InterPro"/>
</dbReference>
<dbReference type="RefSeq" id="WP_165007791.1">
    <property type="nucleotide sequence ID" value="NZ_CP064954.1"/>
</dbReference>
<reference evidence="2 3" key="1">
    <citation type="submission" date="2020-11" db="EMBL/GenBank/DDBJ databases">
        <title>Corynebacterium sp. ZJ-599.</title>
        <authorList>
            <person name="Zhou J."/>
        </authorList>
    </citation>
    <scope>NUCLEOTIDE SEQUENCE [LARGE SCALE GENOMIC DNA]</scope>
    <source>
        <strain evidence="2 3">ZJ-599</strain>
    </source>
</reference>
<gene>
    <name evidence="2" type="ORF">G7Y31_03850</name>
</gene>
<dbReference type="InterPro" id="IPR036271">
    <property type="entry name" value="Tet_transcr_reg_TetR-rel_C_sf"/>
</dbReference>
<evidence type="ECO:0000313" key="2">
    <source>
        <dbReference type="EMBL" id="QPK79839.1"/>
    </source>
</evidence>
<dbReference type="SUPFAM" id="SSF48498">
    <property type="entry name" value="Tetracyclin repressor-like, C-terminal domain"/>
    <property type="match status" value="1"/>
</dbReference>
<dbReference type="InterPro" id="IPR013571">
    <property type="entry name" value="Tscrpt_reg_QacR_C"/>
</dbReference>
<dbReference type="KEGG" id="cliz:G7Y31_03850"/>
<evidence type="ECO:0000259" key="1">
    <source>
        <dbReference type="Pfam" id="PF08360"/>
    </source>
</evidence>
<accession>A0A7T0KGQ4</accession>
<dbReference type="Proteomes" id="UP000594681">
    <property type="component" value="Chromosome"/>
</dbReference>
<organism evidence="2 3">
    <name type="scientific">Corynebacterium lizhenjunii</name>
    <dbReference type="NCBI Taxonomy" id="2709394"/>
    <lineage>
        <taxon>Bacteria</taxon>
        <taxon>Bacillati</taxon>
        <taxon>Actinomycetota</taxon>
        <taxon>Actinomycetes</taxon>
        <taxon>Mycobacteriales</taxon>
        <taxon>Corynebacteriaceae</taxon>
        <taxon>Corynebacterium</taxon>
    </lineage>
</organism>
<proteinExistence type="predicted"/>
<dbReference type="Gene3D" id="1.10.357.10">
    <property type="entry name" value="Tetracycline Repressor, domain 2"/>
    <property type="match status" value="1"/>
</dbReference>
<dbReference type="Pfam" id="PF08360">
    <property type="entry name" value="TetR_C_5"/>
    <property type="match status" value="1"/>
</dbReference>
<dbReference type="SUPFAM" id="SSF46689">
    <property type="entry name" value="Homeodomain-like"/>
    <property type="match status" value="1"/>
</dbReference>
<protein>
    <submittedName>
        <fullName evidence="2">TetR/AcrR family transcriptional regulator</fullName>
    </submittedName>
</protein>
<dbReference type="EMBL" id="CP064954">
    <property type="protein sequence ID" value="QPK79839.1"/>
    <property type="molecule type" value="Genomic_DNA"/>
</dbReference>
<dbReference type="GO" id="GO:0003700">
    <property type="term" value="F:DNA-binding transcription factor activity"/>
    <property type="evidence" value="ECO:0007669"/>
    <property type="project" value="InterPro"/>
</dbReference>
<name>A0A7T0KGQ4_9CORY</name>